<dbReference type="Gene3D" id="3.40.50.300">
    <property type="entry name" value="P-loop containing nucleotide triphosphate hydrolases"/>
    <property type="match status" value="2"/>
</dbReference>
<evidence type="ECO:0000256" key="5">
    <source>
        <dbReference type="ARBA" id="ARBA00022741"/>
    </source>
</evidence>
<comment type="subcellular location">
    <subcellularLocation>
        <location evidence="1">Membrane</location>
        <topology evidence="1">Multi-pass membrane protein</topology>
    </subcellularLocation>
</comment>
<dbReference type="InterPro" id="IPR027417">
    <property type="entry name" value="P-loop_NTPase"/>
</dbReference>
<dbReference type="InterPro" id="IPR050173">
    <property type="entry name" value="ABC_transporter_C-like"/>
</dbReference>
<dbReference type="InterPro" id="IPR036640">
    <property type="entry name" value="ABC1_TM_sf"/>
</dbReference>
<feature type="domain" description="ABC transporter" evidence="10">
    <location>
        <begin position="902"/>
        <end position="1135"/>
    </location>
</feature>
<accession>A0AAN7SGM8</accession>
<organism evidence="12 13">
    <name type="scientific">Aquatica leii</name>
    <dbReference type="NCBI Taxonomy" id="1421715"/>
    <lineage>
        <taxon>Eukaryota</taxon>
        <taxon>Metazoa</taxon>
        <taxon>Ecdysozoa</taxon>
        <taxon>Arthropoda</taxon>
        <taxon>Hexapoda</taxon>
        <taxon>Insecta</taxon>
        <taxon>Pterygota</taxon>
        <taxon>Neoptera</taxon>
        <taxon>Endopterygota</taxon>
        <taxon>Coleoptera</taxon>
        <taxon>Polyphaga</taxon>
        <taxon>Elateriformia</taxon>
        <taxon>Elateroidea</taxon>
        <taxon>Lampyridae</taxon>
        <taxon>Luciolinae</taxon>
        <taxon>Aquatica</taxon>
    </lineage>
</organism>
<reference evidence="13" key="1">
    <citation type="submission" date="2023-01" db="EMBL/GenBank/DDBJ databases">
        <title>Key to firefly adult light organ development and bioluminescence: homeobox transcription factors regulate luciferase expression and transportation to peroxisome.</title>
        <authorList>
            <person name="Fu X."/>
        </authorList>
    </citation>
    <scope>NUCLEOTIDE SEQUENCE [LARGE SCALE GENOMIC DNA]</scope>
</reference>
<feature type="transmembrane region" description="Helical" evidence="9">
    <location>
        <begin position="658"/>
        <end position="678"/>
    </location>
</feature>
<evidence type="ECO:0000256" key="3">
    <source>
        <dbReference type="ARBA" id="ARBA00022692"/>
    </source>
</evidence>
<dbReference type="GO" id="GO:0140359">
    <property type="term" value="F:ABC-type transporter activity"/>
    <property type="evidence" value="ECO:0007669"/>
    <property type="project" value="InterPro"/>
</dbReference>
<dbReference type="GO" id="GO:0005524">
    <property type="term" value="F:ATP binding"/>
    <property type="evidence" value="ECO:0007669"/>
    <property type="project" value="UniProtKB-KW"/>
</dbReference>
<keyword evidence="7 9" id="KW-1133">Transmembrane helix</keyword>
<dbReference type="SUPFAM" id="SSF90123">
    <property type="entry name" value="ABC transporter transmembrane region"/>
    <property type="match status" value="2"/>
</dbReference>
<feature type="transmembrane region" description="Helical" evidence="9">
    <location>
        <begin position="726"/>
        <end position="746"/>
    </location>
</feature>
<dbReference type="CDD" id="cd03250">
    <property type="entry name" value="ABCC_MRP_domain1"/>
    <property type="match status" value="1"/>
</dbReference>
<dbReference type="CDD" id="cd03244">
    <property type="entry name" value="ABCC_MRP_domain2"/>
    <property type="match status" value="1"/>
</dbReference>
<dbReference type="InterPro" id="IPR044746">
    <property type="entry name" value="ABCC_6TM_D1"/>
</dbReference>
<feature type="transmembrane region" description="Helical" evidence="9">
    <location>
        <begin position="93"/>
        <end position="111"/>
    </location>
</feature>
<evidence type="ECO:0000256" key="4">
    <source>
        <dbReference type="ARBA" id="ARBA00022737"/>
    </source>
</evidence>
<dbReference type="GO" id="GO:0016020">
    <property type="term" value="C:membrane"/>
    <property type="evidence" value="ECO:0007669"/>
    <property type="project" value="UniProtKB-SubCell"/>
</dbReference>
<dbReference type="Pfam" id="PF00664">
    <property type="entry name" value="ABC_membrane"/>
    <property type="match status" value="2"/>
</dbReference>
<dbReference type="FunFam" id="3.40.50.300:FF:000973">
    <property type="entry name" value="Multidrug resistance-associated protein 4"/>
    <property type="match status" value="1"/>
</dbReference>
<dbReference type="SMART" id="SM00382">
    <property type="entry name" value="AAA"/>
    <property type="match status" value="2"/>
</dbReference>
<feature type="transmembrane region" description="Helical" evidence="9">
    <location>
        <begin position="131"/>
        <end position="151"/>
    </location>
</feature>
<dbReference type="InterPro" id="IPR003593">
    <property type="entry name" value="AAA+_ATPase"/>
</dbReference>
<sequence length="1158" mass="131419">MNHDSKAKRRPNPKENASFWSKITFFYALKTLRNGLKKEFTEDEIYETLREHKSEHLGNLIEKLWQVEMLNSQKFKRPVSLHKTVVKMFLRELFFVGLALGVLSLVIWPIQAMALKNLTKHFASTSKEPSSGIIATSVLFISCTILSVIIIHPSTMELTDIGLRMKIACSSLIYKKMLKINQVSSQRTSIGHIINLLSSDVNVFDRYTTTLHYLWIGPLQTLLYTYLMYESVGVSSVFGILFLLSFTPVYLILGKYVSTYCVKVNMQRDQRLKLTNEVINGIKTIKMQTWERLFTRLISDKRKSELKYVQIGLYLKGLLHLQTMFTSVALFITIFVHVIFHDRIDAENFFLLANLYSNIGYSMATVFPRGVIAIREAVVSFKRIEEFLILTEVLNYTKCDTKIVNVALENVTVQSGQNIILKNLELVFPKEKLTVIIGPVGSGKSALLYTILNEACAIQGNVIVNGTISYSSQEPWIFSGTIEENILFGCVKDETRYETVIQVCALDKDFEELPYGDKTLVGEKGALLSGGQKARIGLARAVYKDADTYLLDDPLSAVDVNVGKKIFYECFQQFFKNKTVVLVTHQLQYLHNVDNIVVLSEGKILPKSQIESDCYINDNNFIIKSKVPNDVAADIKKSSRIDFETRSRGVIAWSVYKYYIARSSYCLIFTTTGFFIFSQMCDEFLTRSSKDINVIDEQLPIAIYVVLQHALSIIGSIILIGTVKPWLIVPALIFGILFYFLNKCYLLSSISLKRLEGITKSPVLEHLIAVFQGLPTVRAFNAQNIVGKMFNEHQDLHSCTYHLILSTTRFFGFWLDIICIGYITIITFTFVISDSEKYGGDVGLLLTQAIQLLGNFQLATKQCAEIENHMTSVERLREYNFIDHEDHNQQVPYPSWPQKGKIQFENVYLKYPSSTSYALKNINFTILPQEKIGIVGRTGSGKSSLVSVLFQLMETEGAITIDDINIKNIQLKSLRTKILIIPQNPLLFSGTIRNNLDVFNEHQDDLLWKALEDVSLKDVFTKLNLDLDSKILEDGCNLSVGQKQLMCLARAILSKRKIVILDEATANVDTETDSIVQKTLKEKFIDCTVLTVAHRLLTVMESDRILVMDNGVVVEFDHPNVLLQNEFGTFRSMVRQTNNTMSKTLIEIAANAYEKLQG</sequence>
<keyword evidence="8 9" id="KW-0472">Membrane</keyword>
<keyword evidence="2" id="KW-0813">Transport</keyword>
<dbReference type="GO" id="GO:0016887">
    <property type="term" value="F:ATP hydrolysis activity"/>
    <property type="evidence" value="ECO:0007669"/>
    <property type="project" value="InterPro"/>
</dbReference>
<feature type="domain" description="ABC transmembrane type-1" evidence="11">
    <location>
        <begin position="95"/>
        <end position="375"/>
    </location>
</feature>
<dbReference type="FunFam" id="3.40.50.300:FF:000163">
    <property type="entry name" value="Multidrug resistance-associated protein member 4"/>
    <property type="match status" value="1"/>
</dbReference>
<keyword evidence="13" id="KW-1185">Reference proteome</keyword>
<dbReference type="Gene3D" id="1.20.1560.10">
    <property type="entry name" value="ABC transporter type 1, transmembrane domain"/>
    <property type="match status" value="2"/>
</dbReference>
<evidence type="ECO:0000256" key="7">
    <source>
        <dbReference type="ARBA" id="ARBA00022989"/>
    </source>
</evidence>
<evidence type="ECO:0000256" key="6">
    <source>
        <dbReference type="ARBA" id="ARBA00022840"/>
    </source>
</evidence>
<dbReference type="Proteomes" id="UP001353858">
    <property type="component" value="Unassembled WGS sequence"/>
</dbReference>
<keyword evidence="4" id="KW-0677">Repeat</keyword>
<evidence type="ECO:0000313" key="13">
    <source>
        <dbReference type="Proteomes" id="UP001353858"/>
    </source>
</evidence>
<keyword evidence="3 9" id="KW-0812">Transmembrane</keyword>
<name>A0AAN7SGM8_9COLE</name>
<dbReference type="EMBL" id="JARPUR010000003">
    <property type="protein sequence ID" value="KAK4878924.1"/>
    <property type="molecule type" value="Genomic_DNA"/>
</dbReference>
<dbReference type="SUPFAM" id="SSF52540">
    <property type="entry name" value="P-loop containing nucleoside triphosphate hydrolases"/>
    <property type="match status" value="2"/>
</dbReference>
<dbReference type="InterPro" id="IPR011527">
    <property type="entry name" value="ABC1_TM_dom"/>
</dbReference>
<evidence type="ECO:0000256" key="9">
    <source>
        <dbReference type="SAM" id="Phobius"/>
    </source>
</evidence>
<gene>
    <name evidence="12" type="ORF">RN001_007070</name>
</gene>
<evidence type="ECO:0008006" key="14">
    <source>
        <dbReference type="Google" id="ProtNLM"/>
    </source>
</evidence>
<dbReference type="InterPro" id="IPR017871">
    <property type="entry name" value="ABC_transporter-like_CS"/>
</dbReference>
<feature type="transmembrane region" description="Helical" evidence="9">
    <location>
        <begin position="235"/>
        <end position="253"/>
    </location>
</feature>
<dbReference type="PROSITE" id="PS00211">
    <property type="entry name" value="ABC_TRANSPORTER_1"/>
    <property type="match status" value="2"/>
</dbReference>
<evidence type="ECO:0000259" key="11">
    <source>
        <dbReference type="PROSITE" id="PS50929"/>
    </source>
</evidence>
<feature type="transmembrane region" description="Helical" evidence="9">
    <location>
        <begin position="811"/>
        <end position="832"/>
    </location>
</feature>
<dbReference type="PANTHER" id="PTHR24223:SF448">
    <property type="entry name" value="FI20146P1-RELATED"/>
    <property type="match status" value="1"/>
</dbReference>
<dbReference type="PROSITE" id="PS50929">
    <property type="entry name" value="ABC_TM1F"/>
    <property type="match status" value="2"/>
</dbReference>
<evidence type="ECO:0000256" key="2">
    <source>
        <dbReference type="ARBA" id="ARBA00022448"/>
    </source>
</evidence>
<dbReference type="PANTHER" id="PTHR24223">
    <property type="entry name" value="ATP-BINDING CASSETTE SUB-FAMILY C"/>
    <property type="match status" value="1"/>
</dbReference>
<dbReference type="InterPro" id="IPR003439">
    <property type="entry name" value="ABC_transporter-like_ATP-bd"/>
</dbReference>
<dbReference type="CDD" id="cd18579">
    <property type="entry name" value="ABC_6TM_ABCC_D1"/>
    <property type="match status" value="1"/>
</dbReference>
<feature type="transmembrane region" description="Helical" evidence="9">
    <location>
        <begin position="699"/>
        <end position="720"/>
    </location>
</feature>
<keyword evidence="5" id="KW-0547">Nucleotide-binding</keyword>
<feature type="transmembrane region" description="Helical" evidence="9">
    <location>
        <begin position="317"/>
        <end position="340"/>
    </location>
</feature>
<dbReference type="Pfam" id="PF00005">
    <property type="entry name" value="ABC_tran"/>
    <property type="match status" value="2"/>
</dbReference>
<evidence type="ECO:0000256" key="8">
    <source>
        <dbReference type="ARBA" id="ARBA00023136"/>
    </source>
</evidence>
<feature type="transmembrane region" description="Helical" evidence="9">
    <location>
        <begin position="211"/>
        <end position="229"/>
    </location>
</feature>
<dbReference type="AlphaFoldDB" id="A0AAN7SGM8"/>
<comment type="caution">
    <text evidence="12">The sequence shown here is derived from an EMBL/GenBank/DDBJ whole genome shotgun (WGS) entry which is preliminary data.</text>
</comment>
<evidence type="ECO:0000259" key="10">
    <source>
        <dbReference type="PROSITE" id="PS50893"/>
    </source>
</evidence>
<feature type="domain" description="ABC transmembrane type-1" evidence="11">
    <location>
        <begin position="683"/>
        <end position="868"/>
    </location>
</feature>
<feature type="domain" description="ABC transporter" evidence="10">
    <location>
        <begin position="406"/>
        <end position="626"/>
    </location>
</feature>
<dbReference type="PROSITE" id="PS50893">
    <property type="entry name" value="ABC_TRANSPORTER_2"/>
    <property type="match status" value="2"/>
</dbReference>
<keyword evidence="6" id="KW-0067">ATP-binding</keyword>
<protein>
    <recommendedName>
        <fullName evidence="14">Multidrug resistance-associated protein 4</fullName>
    </recommendedName>
</protein>
<proteinExistence type="predicted"/>
<evidence type="ECO:0000313" key="12">
    <source>
        <dbReference type="EMBL" id="KAK4878924.1"/>
    </source>
</evidence>
<evidence type="ECO:0000256" key="1">
    <source>
        <dbReference type="ARBA" id="ARBA00004141"/>
    </source>
</evidence>